<keyword evidence="3 5" id="KW-0808">Transferase</keyword>
<gene>
    <name evidence="5" type="ORF">BDD14_1370</name>
</gene>
<dbReference type="Proteomes" id="UP000292958">
    <property type="component" value="Unassembled WGS sequence"/>
</dbReference>
<protein>
    <submittedName>
        <fullName evidence="5">Glycosyl transferase family 2</fullName>
    </submittedName>
</protein>
<dbReference type="RefSeq" id="WP_130418101.1">
    <property type="nucleotide sequence ID" value="NZ_SHKW01000001.1"/>
</dbReference>
<dbReference type="CDD" id="cd00761">
    <property type="entry name" value="Glyco_tranf_GTA_type"/>
    <property type="match status" value="1"/>
</dbReference>
<keyword evidence="2" id="KW-0328">Glycosyltransferase</keyword>
<evidence type="ECO:0000256" key="3">
    <source>
        <dbReference type="ARBA" id="ARBA00022679"/>
    </source>
</evidence>
<feature type="domain" description="Glycosyltransferase 2-like" evidence="4">
    <location>
        <begin position="9"/>
        <end position="143"/>
    </location>
</feature>
<evidence type="ECO:0000256" key="2">
    <source>
        <dbReference type="ARBA" id="ARBA00022676"/>
    </source>
</evidence>
<name>A0A4Q7YR62_9BACT</name>
<evidence type="ECO:0000313" key="5">
    <source>
        <dbReference type="EMBL" id="RZU39960.1"/>
    </source>
</evidence>
<dbReference type="EMBL" id="SHKW01000001">
    <property type="protein sequence ID" value="RZU39960.1"/>
    <property type="molecule type" value="Genomic_DNA"/>
</dbReference>
<accession>A0A4Q7YR62</accession>
<dbReference type="PANTHER" id="PTHR43630:SF1">
    <property type="entry name" value="POLY-BETA-1,6-N-ACETYL-D-GLUCOSAMINE SYNTHASE"/>
    <property type="match status" value="1"/>
</dbReference>
<dbReference type="InterPro" id="IPR001173">
    <property type="entry name" value="Glyco_trans_2-like"/>
</dbReference>
<sequence>MERYVLMTAAHNEAKLIGATIETVLAQTALPSLWVIVSDRSTDDTDNIVKEYCAKHSFMRLIRLNKNSDRGTIAKVNALMAASNEILSCDHDYVGNLDADVSFDNEYFERLLSCFQLNPSLGIAGGLIYEKRGASFRPRVSNSISSVAHAAQLVRRQCYSEIGGYIALEYGGEDWYAEIRARSKGWHVRALPELKVMHHRVTGGADSLLRHRFREGKMDFSVGSHPAFELVKCARRFPEHPACVGTIARLAGFFSSYFNSELPLVPPEIVDFLRKEQMNKVRTFIYRQ</sequence>
<comment type="similarity">
    <text evidence="1">Belongs to the glycosyltransferase 2 family.</text>
</comment>
<dbReference type="SUPFAM" id="SSF53448">
    <property type="entry name" value="Nucleotide-diphospho-sugar transferases"/>
    <property type="match status" value="1"/>
</dbReference>
<evidence type="ECO:0000256" key="1">
    <source>
        <dbReference type="ARBA" id="ARBA00006739"/>
    </source>
</evidence>
<evidence type="ECO:0000259" key="4">
    <source>
        <dbReference type="Pfam" id="PF00535"/>
    </source>
</evidence>
<dbReference type="Pfam" id="PF00535">
    <property type="entry name" value="Glycos_transf_2"/>
    <property type="match status" value="1"/>
</dbReference>
<keyword evidence="6" id="KW-1185">Reference proteome</keyword>
<dbReference type="OrthoDB" id="9800276at2"/>
<evidence type="ECO:0000313" key="6">
    <source>
        <dbReference type="Proteomes" id="UP000292958"/>
    </source>
</evidence>
<dbReference type="PANTHER" id="PTHR43630">
    <property type="entry name" value="POLY-BETA-1,6-N-ACETYL-D-GLUCOSAMINE SYNTHASE"/>
    <property type="match status" value="1"/>
</dbReference>
<comment type="caution">
    <text evidence="5">The sequence shown here is derived from an EMBL/GenBank/DDBJ whole genome shotgun (WGS) entry which is preliminary data.</text>
</comment>
<reference evidence="5 6" key="1">
    <citation type="submission" date="2019-02" db="EMBL/GenBank/DDBJ databases">
        <title>Genomic Encyclopedia of Archaeal and Bacterial Type Strains, Phase II (KMG-II): from individual species to whole genera.</title>
        <authorList>
            <person name="Goeker M."/>
        </authorList>
    </citation>
    <scope>NUCLEOTIDE SEQUENCE [LARGE SCALE GENOMIC DNA]</scope>
    <source>
        <strain evidence="5 6">DSM 18101</strain>
    </source>
</reference>
<dbReference type="GO" id="GO:0016757">
    <property type="term" value="F:glycosyltransferase activity"/>
    <property type="evidence" value="ECO:0007669"/>
    <property type="project" value="UniProtKB-KW"/>
</dbReference>
<dbReference type="Gene3D" id="3.90.550.10">
    <property type="entry name" value="Spore Coat Polysaccharide Biosynthesis Protein SpsA, Chain A"/>
    <property type="match status" value="1"/>
</dbReference>
<organism evidence="5 6">
    <name type="scientific">Edaphobacter modestus</name>
    <dbReference type="NCBI Taxonomy" id="388466"/>
    <lineage>
        <taxon>Bacteria</taxon>
        <taxon>Pseudomonadati</taxon>
        <taxon>Acidobacteriota</taxon>
        <taxon>Terriglobia</taxon>
        <taxon>Terriglobales</taxon>
        <taxon>Acidobacteriaceae</taxon>
        <taxon>Edaphobacter</taxon>
    </lineage>
</organism>
<proteinExistence type="inferred from homology"/>
<dbReference type="InterPro" id="IPR029044">
    <property type="entry name" value="Nucleotide-diphossugar_trans"/>
</dbReference>
<dbReference type="AlphaFoldDB" id="A0A4Q7YR62"/>